<keyword evidence="3" id="KW-0653">Protein transport</keyword>
<comment type="similarity">
    <text evidence="7">Belongs to the nucleoporin Nup84/Nup107 family.</text>
</comment>
<reference evidence="8 9" key="1">
    <citation type="journal article" date="2016" name="Mol. Biol. Evol.">
        <title>Comparative Genomics of Early-Diverging Mushroom-Forming Fungi Provides Insights into the Origins of Lignocellulose Decay Capabilities.</title>
        <authorList>
            <person name="Nagy L.G."/>
            <person name="Riley R."/>
            <person name="Tritt A."/>
            <person name="Adam C."/>
            <person name="Daum C."/>
            <person name="Floudas D."/>
            <person name="Sun H."/>
            <person name="Yadav J.S."/>
            <person name="Pangilinan J."/>
            <person name="Larsson K.H."/>
            <person name="Matsuura K."/>
            <person name="Barry K."/>
            <person name="Labutti K."/>
            <person name="Kuo R."/>
            <person name="Ohm R.A."/>
            <person name="Bhattacharya S.S."/>
            <person name="Shirouzu T."/>
            <person name="Yoshinaga Y."/>
            <person name="Martin F.M."/>
            <person name="Grigoriev I.V."/>
            <person name="Hibbett D.S."/>
        </authorList>
    </citation>
    <scope>NUCLEOTIDE SEQUENCE [LARGE SCALE GENOMIC DNA]</scope>
    <source>
        <strain evidence="8 9">HHB12029</strain>
    </source>
</reference>
<dbReference type="GO" id="GO:0006406">
    <property type="term" value="P:mRNA export from nucleus"/>
    <property type="evidence" value="ECO:0007669"/>
    <property type="project" value="TreeGrafter"/>
</dbReference>
<comment type="subcellular location">
    <subcellularLocation>
        <location evidence="7">Nucleus</location>
        <location evidence="7">Nuclear pore complex</location>
    </subcellularLocation>
    <subcellularLocation>
        <location evidence="7">Nucleus membrane</location>
    </subcellularLocation>
</comment>
<keyword evidence="6 7" id="KW-0539">Nucleus</keyword>
<evidence type="ECO:0000256" key="6">
    <source>
        <dbReference type="ARBA" id="ARBA00023242"/>
    </source>
</evidence>
<dbReference type="FunCoup" id="A0A165GR06">
    <property type="interactions" value="705"/>
</dbReference>
<sequence length="799" mass="89839">MGDALDLAYATVLTRFTQHTGQEDVLLDEENGLAAQLRQALDERLQKATDENRDFDLPQSELEALRLERDTWSLIQILTSSRILKSDRGHTAQQVLEANPFTPLAPLLQRLVSHSDTLQELMAVREWAEETAPSPQAPETRKGFWNFTRHRIVHNKRVAGSRAANTGNIVKELDLDAVNRVPGAVLDPNDESYERALSQALYAFIRAGQLDNAMELCRNVDHPWRAAVLRGSVPFSWSLFDPHDGAPQHEDSMDVVSLSGASGNTRRRLWKEACAAAARTTTLNPQTRGMYAALAPQRSTLPVLLAQCKTWEDHLWAHINVLFEERLDAQISELKGCFWLSGLDAIQKPKLQLLPDAFESHVQHESAWKQEVFRELEGLQTVAVEEGAPAQSVYHMVQLSFILNRTNALLDEFTTSHLPSGAFERSGIAPSDRHRVVRFFVHVCLFSRYLSLEISPKACHEVIETYISYLEASSKTDLVALYASCLGSAAIDRYASFLAALPPQISNAERHAGLKRAEEHGFDSVQVALAVAEQAARRAFDNLPGLRIPLPAAIDLSAPRRPLSDPELLLLTSVEWLVFDEETLPRALTAVNDIIRYFLGMGNIYAAQVAMTKVPEDIANQSTVEASGVEHRHYQWLLEIWRMFDELVHFAAEEPYGESSVKEREARGAWMREFAARIDTLHERTLSLLENRWLMPLNDDEPVNKRREELNVVRQIYVPELVIRLHAALMESRRIVPRNVRLALELANVVADARHHIAEEFYAGERNRLPDYLSAVRVAAIEGMALGNCADPFKIVASS</sequence>
<evidence type="ECO:0000256" key="1">
    <source>
        <dbReference type="ARBA" id="ARBA00022448"/>
    </source>
</evidence>
<dbReference type="Pfam" id="PF04121">
    <property type="entry name" value="Nup84_Nup100"/>
    <property type="match status" value="1"/>
</dbReference>
<organism evidence="8 9">
    <name type="scientific">Exidia glandulosa HHB12029</name>
    <dbReference type="NCBI Taxonomy" id="1314781"/>
    <lineage>
        <taxon>Eukaryota</taxon>
        <taxon>Fungi</taxon>
        <taxon>Dikarya</taxon>
        <taxon>Basidiomycota</taxon>
        <taxon>Agaricomycotina</taxon>
        <taxon>Agaricomycetes</taxon>
        <taxon>Auriculariales</taxon>
        <taxon>Exidiaceae</taxon>
        <taxon>Exidia</taxon>
    </lineage>
</organism>
<dbReference type="Gene3D" id="1.10.3450.20">
    <property type="match status" value="1"/>
</dbReference>
<keyword evidence="2" id="KW-0509">mRNA transport</keyword>
<evidence type="ECO:0000256" key="3">
    <source>
        <dbReference type="ARBA" id="ARBA00022927"/>
    </source>
</evidence>
<comment type="subunit">
    <text evidence="7">Part of the nuclear pore complex (NPC).</text>
</comment>
<evidence type="ECO:0000256" key="2">
    <source>
        <dbReference type="ARBA" id="ARBA00022816"/>
    </source>
</evidence>
<dbReference type="GO" id="GO:0031080">
    <property type="term" value="C:nuclear pore outer ring"/>
    <property type="evidence" value="ECO:0007669"/>
    <property type="project" value="TreeGrafter"/>
</dbReference>
<evidence type="ECO:0000256" key="7">
    <source>
        <dbReference type="RuleBase" id="RU365072"/>
    </source>
</evidence>
<evidence type="ECO:0000313" key="8">
    <source>
        <dbReference type="EMBL" id="KZV90878.1"/>
    </source>
</evidence>
<keyword evidence="1 7" id="KW-0813">Transport</keyword>
<keyword evidence="7" id="KW-0472">Membrane</keyword>
<gene>
    <name evidence="8" type="ORF">EXIGLDRAFT_676668</name>
</gene>
<dbReference type="AlphaFoldDB" id="A0A165GR06"/>
<dbReference type="Gene3D" id="1.20.190.50">
    <property type="match status" value="1"/>
</dbReference>
<comment type="function">
    <text evidence="7">Functions as a component of the nuclear pore complex (NPC).</text>
</comment>
<dbReference type="GO" id="GO:0006606">
    <property type="term" value="P:protein import into nucleus"/>
    <property type="evidence" value="ECO:0007669"/>
    <property type="project" value="TreeGrafter"/>
</dbReference>
<proteinExistence type="inferred from homology"/>
<evidence type="ECO:0000256" key="5">
    <source>
        <dbReference type="ARBA" id="ARBA00023132"/>
    </source>
</evidence>
<dbReference type="EMBL" id="KV426039">
    <property type="protein sequence ID" value="KZV90878.1"/>
    <property type="molecule type" value="Genomic_DNA"/>
</dbReference>
<dbReference type="InParanoid" id="A0A165GR06"/>
<dbReference type="PANTHER" id="PTHR13003">
    <property type="entry name" value="NUP107-RELATED"/>
    <property type="match status" value="1"/>
</dbReference>
<dbReference type="GO" id="GO:0031965">
    <property type="term" value="C:nuclear membrane"/>
    <property type="evidence" value="ECO:0007669"/>
    <property type="project" value="UniProtKB-SubCell"/>
</dbReference>
<keyword evidence="9" id="KW-1185">Reference proteome</keyword>
<keyword evidence="5 7" id="KW-0906">Nuclear pore complex</keyword>
<dbReference type="STRING" id="1314781.A0A165GR06"/>
<protein>
    <recommendedName>
        <fullName evidence="7">Nuclear pore complex protein</fullName>
    </recommendedName>
</protein>
<dbReference type="GO" id="GO:0017056">
    <property type="term" value="F:structural constituent of nuclear pore"/>
    <property type="evidence" value="ECO:0007669"/>
    <property type="project" value="UniProtKB-UniRule"/>
</dbReference>
<dbReference type="InterPro" id="IPR007252">
    <property type="entry name" value="Nup84/Nup107"/>
</dbReference>
<dbReference type="OrthoDB" id="3098at2759"/>
<name>A0A165GR06_EXIGL</name>
<evidence type="ECO:0000313" key="9">
    <source>
        <dbReference type="Proteomes" id="UP000077266"/>
    </source>
</evidence>
<accession>A0A165GR06</accession>
<keyword evidence="4 7" id="KW-0811">Translocation</keyword>
<dbReference type="Proteomes" id="UP000077266">
    <property type="component" value="Unassembled WGS sequence"/>
</dbReference>
<evidence type="ECO:0000256" key="4">
    <source>
        <dbReference type="ARBA" id="ARBA00023010"/>
    </source>
</evidence>
<dbReference type="PANTHER" id="PTHR13003:SF2">
    <property type="entry name" value="NUCLEAR PORE COMPLEX PROTEIN NUP107"/>
    <property type="match status" value="1"/>
</dbReference>
<dbReference type="GO" id="GO:0000973">
    <property type="term" value="P:post-transcriptional tethering of RNA polymerase II gene DNA at nuclear periphery"/>
    <property type="evidence" value="ECO:0007669"/>
    <property type="project" value="TreeGrafter"/>
</dbReference>